<dbReference type="InterPro" id="IPR006680">
    <property type="entry name" value="Amidohydro-rel"/>
</dbReference>
<evidence type="ECO:0000256" key="4">
    <source>
        <dbReference type="ARBA" id="ARBA00022833"/>
    </source>
</evidence>
<feature type="domain" description="Amidohydrolase-related" evidence="5">
    <location>
        <begin position="283"/>
        <end position="621"/>
    </location>
</feature>
<comment type="caution">
    <text evidence="6">The sequence shown here is derived from an EMBL/GenBank/DDBJ whole genome shotgun (WGS) entry which is preliminary data.</text>
</comment>
<dbReference type="InterPro" id="IPR011059">
    <property type="entry name" value="Metal-dep_hydrolase_composite"/>
</dbReference>
<dbReference type="Gene3D" id="2.30.40.10">
    <property type="entry name" value="Urease, subunit C, domain 1"/>
    <property type="match status" value="1"/>
</dbReference>
<dbReference type="PANTHER" id="PTHR11271:SF37">
    <property type="entry name" value="FAMILY PROTEIN, PUTATIVE (AFU_ORTHOLOGUE AFUA_4G00460)-RELATED"/>
    <property type="match status" value="1"/>
</dbReference>
<evidence type="ECO:0000256" key="1">
    <source>
        <dbReference type="ARBA" id="ARBA00001947"/>
    </source>
</evidence>
<evidence type="ECO:0000313" key="6">
    <source>
        <dbReference type="EMBL" id="CAI4212702.1"/>
    </source>
</evidence>
<dbReference type="InterPro" id="IPR029063">
    <property type="entry name" value="SAM-dependent_MTases_sf"/>
</dbReference>
<sequence>MAEHLATREQGPEIAADTFDNDSALSIPLTDGLTSLRSSVMAYQFENGRSYHSLSSGTKQSVLVQDVGLSNMCEVIGVDLSPIQPSLALEPGGWFEMQDIVIPYRSDDGTLEPDSPLGRLGGLFRDASHALKRPMDVAVQYRGMMGKAGFTNLVEREFKWPLNTWPKDRRYKEIGAWTFQNYNLGLEGLTLALFTRALNWTSEETLAYCAESRHPARISHGGERGVNTLPRGTVIAFNKETQGLRIIRDGSVLIENDRITGVFDSVPSHIPRKTEIVDIAGKIITPGFIDTHRHGWQTAFKTMASNTTLIEFFGRYSSFVAPFFWNATDVYDSQLAGLYEALNAGVTSSLDHATHTWSRDAADAGLQACIDSGARVFWGFTFANLTDLITVEELYPVFRDMAAKSGLKNSPTTLGIAYDGWGPNPNVREIQKIMNLASQQLPEDIHALNYLNISTPIVFSHASFLTETGADLLRSTNQYISITPESEMHYGQAHPVSYFIQDQASLGIDTHITFSTDILTQARIWLQQARYERYLDVLEQGKLPRSNAMSVEQAFLLATRNGALALRRDDLGAIFVGAKADLLIWDGDSPAMLGWVDPVAAIILHASVGDIEAVLVDGKWVKRGGKLVGRGYPEARARFLRSARRLQAVWRSLPLPEPPAEFNGNPVIDPTRMDVLRGPGDGSGNEITVSEISNPLAFAKRQAAKDAANNNPSIVP</sequence>
<keyword evidence="3" id="KW-0378">Hydrolase</keyword>
<protein>
    <recommendedName>
        <fullName evidence="5">Amidohydrolase-related domain-containing protein</fullName>
    </recommendedName>
</protein>
<dbReference type="InterPro" id="IPR032466">
    <property type="entry name" value="Metal_Hydrolase"/>
</dbReference>
<accession>A0A9P1GYL3</accession>
<dbReference type="OrthoDB" id="194468at2759"/>
<keyword evidence="4" id="KW-0862">Zinc</keyword>
<dbReference type="Proteomes" id="UP000838763">
    <property type="component" value="Unassembled WGS sequence"/>
</dbReference>
<evidence type="ECO:0000256" key="3">
    <source>
        <dbReference type="ARBA" id="ARBA00022801"/>
    </source>
</evidence>
<dbReference type="Gene3D" id="3.20.20.140">
    <property type="entry name" value="Metal-dependent hydrolases"/>
    <property type="match status" value="1"/>
</dbReference>
<keyword evidence="2" id="KW-0479">Metal-binding</keyword>
<dbReference type="PANTHER" id="PTHR11271">
    <property type="entry name" value="GUANINE DEAMINASE"/>
    <property type="match status" value="1"/>
</dbReference>
<gene>
    <name evidence="6" type="ORF">PPNO1_LOCUS2453</name>
</gene>
<evidence type="ECO:0000256" key="2">
    <source>
        <dbReference type="ARBA" id="ARBA00022723"/>
    </source>
</evidence>
<keyword evidence="7" id="KW-1185">Reference proteome</keyword>
<evidence type="ECO:0000313" key="7">
    <source>
        <dbReference type="Proteomes" id="UP000838763"/>
    </source>
</evidence>
<dbReference type="GO" id="GO:0005829">
    <property type="term" value="C:cytosol"/>
    <property type="evidence" value="ECO:0007669"/>
    <property type="project" value="TreeGrafter"/>
</dbReference>
<dbReference type="SUPFAM" id="SSF51338">
    <property type="entry name" value="Composite domain of metallo-dependent hydrolases"/>
    <property type="match status" value="2"/>
</dbReference>
<dbReference type="SUPFAM" id="SSF53335">
    <property type="entry name" value="S-adenosyl-L-methionine-dependent methyltransferases"/>
    <property type="match status" value="1"/>
</dbReference>
<evidence type="ECO:0000259" key="5">
    <source>
        <dbReference type="Pfam" id="PF01979"/>
    </source>
</evidence>
<dbReference type="AlphaFoldDB" id="A0A9P1GYL3"/>
<organism evidence="6 7">
    <name type="scientific">Parascedosporium putredinis</name>
    <dbReference type="NCBI Taxonomy" id="1442378"/>
    <lineage>
        <taxon>Eukaryota</taxon>
        <taxon>Fungi</taxon>
        <taxon>Dikarya</taxon>
        <taxon>Ascomycota</taxon>
        <taxon>Pezizomycotina</taxon>
        <taxon>Sordariomycetes</taxon>
        <taxon>Hypocreomycetidae</taxon>
        <taxon>Microascales</taxon>
        <taxon>Microascaceae</taxon>
        <taxon>Parascedosporium</taxon>
    </lineage>
</organism>
<proteinExistence type="predicted"/>
<dbReference type="GO" id="GO:0019239">
    <property type="term" value="F:deaminase activity"/>
    <property type="evidence" value="ECO:0007669"/>
    <property type="project" value="TreeGrafter"/>
</dbReference>
<dbReference type="GO" id="GO:0046872">
    <property type="term" value="F:metal ion binding"/>
    <property type="evidence" value="ECO:0007669"/>
    <property type="project" value="UniProtKB-KW"/>
</dbReference>
<comment type="cofactor">
    <cofactor evidence="1">
        <name>Zn(2+)</name>
        <dbReference type="ChEBI" id="CHEBI:29105"/>
    </cofactor>
</comment>
<reference evidence="6" key="1">
    <citation type="submission" date="2022-11" db="EMBL/GenBank/DDBJ databases">
        <authorList>
            <person name="Scott C."/>
            <person name="Bruce N."/>
        </authorList>
    </citation>
    <scope>NUCLEOTIDE SEQUENCE</scope>
</reference>
<dbReference type="InterPro" id="IPR051607">
    <property type="entry name" value="Metallo-dep_hydrolases"/>
</dbReference>
<dbReference type="EMBL" id="CALLCH030000005">
    <property type="protein sequence ID" value="CAI4212702.1"/>
    <property type="molecule type" value="Genomic_DNA"/>
</dbReference>
<dbReference type="SUPFAM" id="SSF51556">
    <property type="entry name" value="Metallo-dependent hydrolases"/>
    <property type="match status" value="1"/>
</dbReference>
<name>A0A9P1GYL3_9PEZI</name>
<dbReference type="Pfam" id="PF01979">
    <property type="entry name" value="Amidohydro_1"/>
    <property type="match status" value="1"/>
</dbReference>